<dbReference type="NCBIfam" id="NF004396">
    <property type="entry name" value="PRK05753.1"/>
    <property type="match status" value="1"/>
</dbReference>
<keyword evidence="3" id="KW-0418">Kinase</keyword>
<protein>
    <submittedName>
        <fullName evidence="3">Nucleoside diphosphate kinase regulator</fullName>
    </submittedName>
</protein>
<dbReference type="Gene3D" id="3.10.50.30">
    <property type="entry name" value="Transcription elongation factor, GreA/GreB, C-terminal domain"/>
    <property type="match status" value="1"/>
</dbReference>
<keyword evidence="4" id="KW-1185">Reference proteome</keyword>
<evidence type="ECO:0000259" key="1">
    <source>
        <dbReference type="Pfam" id="PF01272"/>
    </source>
</evidence>
<dbReference type="AlphaFoldDB" id="A0A9Q3UKJ0"/>
<name>A0A9Q3UKJ0_9GAMM</name>
<dbReference type="InterPro" id="IPR036953">
    <property type="entry name" value="GreA/GreB_C_sf"/>
</dbReference>
<accession>A0A9Q3UKJ0</accession>
<dbReference type="EMBL" id="JAJGNA010000004">
    <property type="protein sequence ID" value="MCC4307895.1"/>
    <property type="molecule type" value="Genomic_DNA"/>
</dbReference>
<dbReference type="GO" id="GO:0003677">
    <property type="term" value="F:DNA binding"/>
    <property type="evidence" value="ECO:0007669"/>
    <property type="project" value="InterPro"/>
</dbReference>
<feature type="domain" description="Regulator of nucleoside diphosphate kinase N-terminal" evidence="2">
    <location>
        <begin position="5"/>
        <end position="42"/>
    </location>
</feature>
<reference evidence="3" key="1">
    <citation type="submission" date="2021-10" db="EMBL/GenBank/DDBJ databases">
        <title>The diversity and Nitrogen Metabolism of Culturable Nitrate-Utilizing Bacteria Within the Oxygen Minimum Zone of the Changjiang (Yangtze River)Estuary.</title>
        <authorList>
            <person name="Zhang D."/>
            <person name="Zheng J."/>
            <person name="Liu S."/>
            <person name="He W."/>
        </authorList>
    </citation>
    <scope>NUCLEOTIDE SEQUENCE</scope>
    <source>
        <strain evidence="3">FXH-223</strain>
    </source>
</reference>
<dbReference type="Pfam" id="PF01272">
    <property type="entry name" value="GreA_GreB"/>
    <property type="match status" value="1"/>
</dbReference>
<dbReference type="InterPro" id="IPR029462">
    <property type="entry name" value="Rnk_N"/>
</dbReference>
<feature type="domain" description="Transcription elongation factor GreA/GreB C-terminal" evidence="1">
    <location>
        <begin position="50"/>
        <end position="123"/>
    </location>
</feature>
<dbReference type="GO" id="GO:0032784">
    <property type="term" value="P:regulation of DNA-templated transcription elongation"/>
    <property type="evidence" value="ECO:0007669"/>
    <property type="project" value="InterPro"/>
</dbReference>
<gene>
    <name evidence="3" type="primary">rnk</name>
    <name evidence="3" type="ORF">LL252_04855</name>
</gene>
<keyword evidence="3" id="KW-0808">Transferase</keyword>
<dbReference type="RefSeq" id="WP_204429429.1">
    <property type="nucleotide sequence ID" value="NZ_ARXL01000005.1"/>
</dbReference>
<dbReference type="PANTHER" id="PTHR30437">
    <property type="entry name" value="TRANSCRIPTION ELONGATION FACTOR GREA"/>
    <property type="match status" value="1"/>
</dbReference>
<evidence type="ECO:0000259" key="2">
    <source>
        <dbReference type="Pfam" id="PF14760"/>
    </source>
</evidence>
<dbReference type="Pfam" id="PF14760">
    <property type="entry name" value="Rnk_N"/>
    <property type="match status" value="1"/>
</dbReference>
<dbReference type="GO" id="GO:0006354">
    <property type="term" value="P:DNA-templated transcription elongation"/>
    <property type="evidence" value="ECO:0007669"/>
    <property type="project" value="TreeGrafter"/>
</dbReference>
<dbReference type="InterPro" id="IPR023459">
    <property type="entry name" value="Tscrpt_elong_fac_GreA/B_fam"/>
</dbReference>
<proteinExistence type="predicted"/>
<dbReference type="GO" id="GO:0070063">
    <property type="term" value="F:RNA polymerase binding"/>
    <property type="evidence" value="ECO:0007669"/>
    <property type="project" value="InterPro"/>
</dbReference>
<evidence type="ECO:0000313" key="4">
    <source>
        <dbReference type="Proteomes" id="UP001108027"/>
    </source>
</evidence>
<dbReference type="Gene3D" id="1.10.286.20">
    <property type="match status" value="1"/>
</dbReference>
<organism evidence="3 4">
    <name type="scientific">Alloalcanivorax marinus</name>
    <dbReference type="NCBI Taxonomy" id="1177169"/>
    <lineage>
        <taxon>Bacteria</taxon>
        <taxon>Pseudomonadati</taxon>
        <taxon>Pseudomonadota</taxon>
        <taxon>Gammaproteobacteria</taxon>
        <taxon>Oceanospirillales</taxon>
        <taxon>Alcanivoracaceae</taxon>
        <taxon>Alloalcanivorax</taxon>
    </lineage>
</organism>
<dbReference type="PANTHER" id="PTHR30437:SF5">
    <property type="entry name" value="REGULATOR OF NUCLEOSIDE DIPHOSPHATE KINASE"/>
    <property type="match status" value="1"/>
</dbReference>
<dbReference type="Proteomes" id="UP001108027">
    <property type="component" value="Unassembled WGS sequence"/>
</dbReference>
<dbReference type="SUPFAM" id="SSF54534">
    <property type="entry name" value="FKBP-like"/>
    <property type="match status" value="1"/>
</dbReference>
<comment type="caution">
    <text evidence="3">The sequence shown here is derived from an EMBL/GenBank/DDBJ whole genome shotgun (WGS) entry which is preliminary data.</text>
</comment>
<dbReference type="GO" id="GO:0016301">
    <property type="term" value="F:kinase activity"/>
    <property type="evidence" value="ECO:0007669"/>
    <property type="project" value="UniProtKB-KW"/>
</dbReference>
<dbReference type="InterPro" id="IPR001437">
    <property type="entry name" value="Tscrpt_elong_fac_GreA/B_C"/>
</dbReference>
<sequence length="126" mass="13805">MTALPPITVSTLDRERLYALLEKHPGDQEVVDHLYDELDRARFLEPEAMPDDVVRLNSRARFLHEDSGKTYELVLSMPAEASAGDDRLSILSPVGAALLGLSVGATIEWPSKGKTLHLRLTGVAQA</sequence>
<evidence type="ECO:0000313" key="3">
    <source>
        <dbReference type="EMBL" id="MCC4307895.1"/>
    </source>
</evidence>